<evidence type="ECO:0000313" key="3">
    <source>
        <dbReference type="Proteomes" id="UP000018837"/>
    </source>
</evidence>
<accession>W2C018</accession>
<organism evidence="2 3">
    <name type="scientific">Tannerella sp. oral taxon BU063 isolate Cell 2</name>
    <dbReference type="NCBI Taxonomy" id="1411148"/>
    <lineage>
        <taxon>Bacteria</taxon>
        <taxon>Pseudomonadati</taxon>
        <taxon>Bacteroidota</taxon>
        <taxon>Bacteroidia</taxon>
        <taxon>Bacteroidales</taxon>
        <taxon>Tannerellaceae</taxon>
        <taxon>Tannerella</taxon>
    </lineage>
</organism>
<reference evidence="2 3" key="1">
    <citation type="submission" date="2013-11" db="EMBL/GenBank/DDBJ databases">
        <title>Single cell genomics of uncultured Tannerella BU063 (oral taxon 286).</title>
        <authorList>
            <person name="Beall C.J."/>
            <person name="Campbell A.G."/>
            <person name="Griffen A.L."/>
            <person name="Podar M."/>
            <person name="Leys E.J."/>
        </authorList>
    </citation>
    <scope>NUCLEOTIDE SEQUENCE [LARGE SCALE GENOMIC DNA]</scope>
    <source>
        <strain evidence="2">Cell 2</strain>
    </source>
</reference>
<name>W2C018_9BACT</name>
<comment type="caution">
    <text evidence="2">The sequence shown here is derived from an EMBL/GenBank/DDBJ whole genome shotgun (WGS) entry which is preliminary data.</text>
</comment>
<dbReference type="GO" id="GO:0016757">
    <property type="term" value="F:glycosyltransferase activity"/>
    <property type="evidence" value="ECO:0007669"/>
    <property type="project" value="UniProtKB-ARBA"/>
</dbReference>
<sequence length="400" mass="45681">MKSVLIICDLFPPAFGPRMGYLCKYLAGEGWTPVVVTEQVPGDTFDFLCEEVDVTYVPAPRLASLTDVFFGRKTARLERAAERKLAERPCDVVLCSTYREFPLDAARRIARRHRLPLVVDLRDIIEQYAGDEYLSHPLPRLFGVERIVARLFRARSLAIRNRALEEAKAVTTISPWHVEVLRQRNPHVHLIYNGYDPELFAPRTVRTPQFRVTYTGRLQSTAMRNPELLLRAVVRLAAEGEITPETFRIRWFTDVASRRIIEQEAARYDCTPFMDYPGMVPATAVPDVLNESSVLLLLTNRAAPDGPQGIMTTKFFEALAVEKPILCVRGDEGCLEQTIAETRSGLSAHNEEEVHRFLLHHYRRWQTDGFTSADPDREAVRRFSRRAQAGQFARIIEGRE</sequence>
<dbReference type="PATRIC" id="fig|1411148.3.peg.2448"/>
<gene>
    <name evidence="2" type="ORF">N425_14505</name>
</gene>
<dbReference type="SUPFAM" id="SSF53756">
    <property type="entry name" value="UDP-Glycosyltransferase/glycogen phosphorylase"/>
    <property type="match status" value="1"/>
</dbReference>
<proteinExistence type="predicted"/>
<evidence type="ECO:0000313" key="2">
    <source>
        <dbReference type="EMBL" id="ETK00520.1"/>
    </source>
</evidence>
<protein>
    <recommendedName>
        <fullName evidence="1">Glycosyltransferase subfamily 4-like N-terminal domain-containing protein</fullName>
    </recommendedName>
</protein>
<evidence type="ECO:0000259" key="1">
    <source>
        <dbReference type="Pfam" id="PF13579"/>
    </source>
</evidence>
<dbReference type="Proteomes" id="UP000018837">
    <property type="component" value="Unassembled WGS sequence"/>
</dbReference>
<dbReference type="InterPro" id="IPR028098">
    <property type="entry name" value="Glyco_trans_4-like_N"/>
</dbReference>
<dbReference type="Gene3D" id="3.40.50.2000">
    <property type="entry name" value="Glycogen Phosphorylase B"/>
    <property type="match status" value="2"/>
</dbReference>
<feature type="domain" description="Glycosyltransferase subfamily 4-like N-terminal" evidence="1">
    <location>
        <begin position="17"/>
        <end position="194"/>
    </location>
</feature>
<dbReference type="EMBL" id="AYUF01000501">
    <property type="protein sequence ID" value="ETK00520.1"/>
    <property type="molecule type" value="Genomic_DNA"/>
</dbReference>
<dbReference type="Pfam" id="PF13579">
    <property type="entry name" value="Glyco_trans_4_4"/>
    <property type="match status" value="1"/>
</dbReference>
<dbReference type="AlphaFoldDB" id="W2C018"/>